<accession>A0A7C6A725</accession>
<dbReference type="GO" id="GO:0005975">
    <property type="term" value="P:carbohydrate metabolic process"/>
    <property type="evidence" value="ECO:0007669"/>
    <property type="project" value="InterPro"/>
</dbReference>
<dbReference type="EMBL" id="DRZX01000216">
    <property type="protein sequence ID" value="HHS49084.1"/>
    <property type="molecule type" value="Genomic_DNA"/>
</dbReference>
<evidence type="ECO:0000313" key="2">
    <source>
        <dbReference type="EMBL" id="HHS49084.1"/>
    </source>
</evidence>
<keyword evidence="2" id="KW-0413">Isomerase</keyword>
<proteinExistence type="inferred from homology"/>
<dbReference type="AlphaFoldDB" id="A0A7C6A725"/>
<comment type="similarity">
    <text evidence="1">Belongs to the LacAB/RpiB family.</text>
</comment>
<reference evidence="2" key="1">
    <citation type="journal article" date="2020" name="mSystems">
        <title>Genome- and Community-Level Interaction Insights into Carbon Utilization and Element Cycling Functions of Hydrothermarchaeota in Hydrothermal Sediment.</title>
        <authorList>
            <person name="Zhou Z."/>
            <person name="Liu Y."/>
            <person name="Xu W."/>
            <person name="Pan J."/>
            <person name="Luo Z.H."/>
            <person name="Li M."/>
        </authorList>
    </citation>
    <scope>NUCLEOTIDE SEQUENCE [LARGE SCALE GENOMIC DNA]</scope>
    <source>
        <strain evidence="2">SpSt-1135</strain>
    </source>
</reference>
<dbReference type="Gene3D" id="3.40.1400.10">
    <property type="entry name" value="Sugar-phosphate isomerase, RpiB/LacA/LacB"/>
    <property type="match status" value="1"/>
</dbReference>
<name>A0A7C6A725_DESAE</name>
<evidence type="ECO:0000256" key="1">
    <source>
        <dbReference type="ARBA" id="ARBA00008754"/>
    </source>
</evidence>
<dbReference type="Proteomes" id="UP000886400">
    <property type="component" value="Unassembled WGS sequence"/>
</dbReference>
<dbReference type="InterPro" id="IPR003500">
    <property type="entry name" value="RpiB_LacA_LacB"/>
</dbReference>
<dbReference type="InterPro" id="IPR036569">
    <property type="entry name" value="RpiB_LacA_LacB_sf"/>
</dbReference>
<dbReference type="Pfam" id="PF02502">
    <property type="entry name" value="LacAB_rpiB"/>
    <property type="match status" value="1"/>
</dbReference>
<comment type="caution">
    <text evidence="2">The sequence shown here is derived from an EMBL/GenBank/DDBJ whole genome shotgun (WGS) entry which is preliminary data.</text>
</comment>
<protein>
    <submittedName>
        <fullName evidence="2">Ribose-5-phosphate isomerase</fullName>
    </submittedName>
</protein>
<dbReference type="GO" id="GO:0016861">
    <property type="term" value="F:intramolecular oxidoreductase activity, interconverting aldoses and ketoses"/>
    <property type="evidence" value="ECO:0007669"/>
    <property type="project" value="UniProtKB-ARBA"/>
</dbReference>
<organism evidence="2">
    <name type="scientific">Desulfurella acetivorans</name>
    <dbReference type="NCBI Taxonomy" id="33002"/>
    <lineage>
        <taxon>Bacteria</taxon>
        <taxon>Pseudomonadati</taxon>
        <taxon>Campylobacterota</taxon>
        <taxon>Desulfurellia</taxon>
        <taxon>Desulfurellales</taxon>
        <taxon>Desulfurellaceae</taxon>
        <taxon>Desulfurella</taxon>
    </lineage>
</organism>
<dbReference type="PANTHER" id="PTHR30345">
    <property type="entry name" value="RIBOSE-5-PHOSPHATE ISOMERASE B"/>
    <property type="match status" value="1"/>
</dbReference>
<sequence>FSGVRCALCHDAYTAEFARKHNNANILAFGGRTTGVEIAKQMVYIFLNTSFEGGRHQRRVNKIDTEGEE</sequence>
<feature type="non-terminal residue" evidence="2">
    <location>
        <position position="1"/>
    </location>
</feature>
<gene>
    <name evidence="2" type="ORF">ENM99_04435</name>
</gene>
<dbReference type="SUPFAM" id="SSF89623">
    <property type="entry name" value="Ribose/Galactose isomerase RpiB/AlsB"/>
    <property type="match status" value="1"/>
</dbReference>
<dbReference type="PANTHER" id="PTHR30345:SF0">
    <property type="entry name" value="DNA DAMAGE-REPAIR_TOLERATION PROTEIN DRT102"/>
    <property type="match status" value="1"/>
</dbReference>